<dbReference type="InterPro" id="IPR017441">
    <property type="entry name" value="Protein_kinase_ATP_BS"/>
</dbReference>
<comment type="caution">
    <text evidence="11">The sequence shown here is derived from an EMBL/GenBank/DDBJ whole genome shotgun (WGS) entry which is preliminary data.</text>
</comment>
<dbReference type="PANTHER" id="PTHR48010">
    <property type="entry name" value="OS05G0588300 PROTEIN"/>
    <property type="match status" value="1"/>
</dbReference>
<evidence type="ECO:0000256" key="9">
    <source>
        <dbReference type="SAM" id="SignalP"/>
    </source>
</evidence>
<keyword evidence="6 8" id="KW-0472">Membrane</keyword>
<dbReference type="Pfam" id="PF00560">
    <property type="entry name" value="LRR_1"/>
    <property type="match status" value="2"/>
</dbReference>
<keyword evidence="5 8" id="KW-1133">Transmembrane helix</keyword>
<keyword evidence="12" id="KW-1185">Reference proteome</keyword>
<dbReference type="InterPro" id="IPR011009">
    <property type="entry name" value="Kinase-like_dom_sf"/>
</dbReference>
<name>A0A6A3AX72_HIBSY</name>
<feature type="chain" id="PRO_5025475586" evidence="9">
    <location>
        <begin position="23"/>
        <end position="628"/>
    </location>
</feature>
<feature type="binding site" evidence="7">
    <location>
        <position position="379"/>
    </location>
    <ligand>
        <name>ATP</name>
        <dbReference type="ChEBI" id="CHEBI:30616"/>
    </ligand>
</feature>
<dbReference type="Pfam" id="PF08263">
    <property type="entry name" value="LRRNT_2"/>
    <property type="match status" value="1"/>
</dbReference>
<dbReference type="InterPro" id="IPR050994">
    <property type="entry name" value="At_inactive_RLKs"/>
</dbReference>
<evidence type="ECO:0000313" key="12">
    <source>
        <dbReference type="Proteomes" id="UP000436088"/>
    </source>
</evidence>
<dbReference type="AlphaFoldDB" id="A0A6A3AX72"/>
<dbReference type="PANTHER" id="PTHR48010:SF89">
    <property type="entry name" value="PROTEIN KINASE DOMAIN-CONTAINING PROTEIN"/>
    <property type="match status" value="1"/>
</dbReference>
<gene>
    <name evidence="11" type="ORF">F3Y22_tig00110379pilonHSYRG00017</name>
</gene>
<dbReference type="Gene3D" id="3.30.200.20">
    <property type="entry name" value="Phosphorylase Kinase, domain 1"/>
    <property type="match status" value="1"/>
</dbReference>
<evidence type="ECO:0000256" key="3">
    <source>
        <dbReference type="ARBA" id="ARBA00022692"/>
    </source>
</evidence>
<feature type="signal peptide" evidence="9">
    <location>
        <begin position="1"/>
        <end position="22"/>
    </location>
</feature>
<organism evidence="11 12">
    <name type="scientific">Hibiscus syriacus</name>
    <name type="common">Rose of Sharon</name>
    <dbReference type="NCBI Taxonomy" id="106335"/>
    <lineage>
        <taxon>Eukaryota</taxon>
        <taxon>Viridiplantae</taxon>
        <taxon>Streptophyta</taxon>
        <taxon>Embryophyta</taxon>
        <taxon>Tracheophyta</taxon>
        <taxon>Spermatophyta</taxon>
        <taxon>Magnoliopsida</taxon>
        <taxon>eudicotyledons</taxon>
        <taxon>Gunneridae</taxon>
        <taxon>Pentapetalae</taxon>
        <taxon>rosids</taxon>
        <taxon>malvids</taxon>
        <taxon>Malvales</taxon>
        <taxon>Malvaceae</taxon>
        <taxon>Malvoideae</taxon>
        <taxon>Hibiscus</taxon>
    </lineage>
</organism>
<dbReference type="GO" id="GO:0004672">
    <property type="term" value="F:protein kinase activity"/>
    <property type="evidence" value="ECO:0007669"/>
    <property type="project" value="InterPro"/>
</dbReference>
<feature type="transmembrane region" description="Helical" evidence="8">
    <location>
        <begin position="253"/>
        <end position="272"/>
    </location>
</feature>
<keyword evidence="3 8" id="KW-0812">Transmembrane</keyword>
<protein>
    <submittedName>
        <fullName evidence="11">RING/U-box superfamily protein</fullName>
    </submittedName>
</protein>
<proteinExistence type="predicted"/>
<dbReference type="EMBL" id="VEPZ02000962">
    <property type="protein sequence ID" value="KAE8707615.1"/>
    <property type="molecule type" value="Genomic_DNA"/>
</dbReference>
<evidence type="ECO:0000256" key="2">
    <source>
        <dbReference type="ARBA" id="ARBA00022614"/>
    </source>
</evidence>
<evidence type="ECO:0000259" key="10">
    <source>
        <dbReference type="PROSITE" id="PS50011"/>
    </source>
</evidence>
<keyword evidence="9" id="KW-0732">Signal</keyword>
<dbReference type="PROSITE" id="PS50011">
    <property type="entry name" value="PROTEIN_KINASE_DOM"/>
    <property type="match status" value="1"/>
</dbReference>
<evidence type="ECO:0000256" key="1">
    <source>
        <dbReference type="ARBA" id="ARBA00004370"/>
    </source>
</evidence>
<dbReference type="InterPro" id="IPR032675">
    <property type="entry name" value="LRR_dom_sf"/>
</dbReference>
<evidence type="ECO:0000256" key="4">
    <source>
        <dbReference type="ARBA" id="ARBA00022737"/>
    </source>
</evidence>
<reference evidence="11" key="1">
    <citation type="submission" date="2019-09" db="EMBL/GenBank/DDBJ databases">
        <title>Draft genome information of white flower Hibiscus syriacus.</title>
        <authorList>
            <person name="Kim Y.-M."/>
        </authorList>
    </citation>
    <scope>NUCLEOTIDE SEQUENCE [LARGE SCALE GENOMIC DNA]</scope>
    <source>
        <strain evidence="11">YM2019G1</strain>
    </source>
</reference>
<keyword evidence="7" id="KW-0547">Nucleotide-binding</keyword>
<keyword evidence="4" id="KW-0677">Repeat</keyword>
<dbReference type="Gene3D" id="3.80.10.10">
    <property type="entry name" value="Ribonuclease Inhibitor"/>
    <property type="match status" value="2"/>
</dbReference>
<dbReference type="InterPro" id="IPR000719">
    <property type="entry name" value="Prot_kinase_dom"/>
</dbReference>
<evidence type="ECO:0000256" key="8">
    <source>
        <dbReference type="SAM" id="Phobius"/>
    </source>
</evidence>
<keyword evidence="2" id="KW-0433">Leucine-rich repeat</keyword>
<dbReference type="GO" id="GO:0016020">
    <property type="term" value="C:membrane"/>
    <property type="evidence" value="ECO:0007669"/>
    <property type="project" value="UniProtKB-SubCell"/>
</dbReference>
<dbReference type="Pfam" id="PF00069">
    <property type="entry name" value="Pkinase"/>
    <property type="match status" value="1"/>
</dbReference>
<dbReference type="Proteomes" id="UP000436088">
    <property type="component" value="Unassembled WGS sequence"/>
</dbReference>
<dbReference type="Gene3D" id="1.10.510.10">
    <property type="entry name" value="Transferase(Phosphotransferase) domain 1"/>
    <property type="match status" value="1"/>
</dbReference>
<dbReference type="SUPFAM" id="SSF52058">
    <property type="entry name" value="L domain-like"/>
    <property type="match status" value="1"/>
</dbReference>
<dbReference type="InterPro" id="IPR001611">
    <property type="entry name" value="Leu-rich_rpt"/>
</dbReference>
<accession>A0A6A3AX72</accession>
<evidence type="ECO:0000256" key="7">
    <source>
        <dbReference type="PROSITE-ProRule" id="PRU10141"/>
    </source>
</evidence>
<evidence type="ECO:0000313" key="11">
    <source>
        <dbReference type="EMBL" id="KAE8707615.1"/>
    </source>
</evidence>
<evidence type="ECO:0000256" key="6">
    <source>
        <dbReference type="ARBA" id="ARBA00023136"/>
    </source>
</evidence>
<evidence type="ECO:0000256" key="5">
    <source>
        <dbReference type="ARBA" id="ARBA00022989"/>
    </source>
</evidence>
<comment type="subcellular location">
    <subcellularLocation>
        <location evidence="1">Membrane</location>
    </subcellularLocation>
</comment>
<sequence>MEKIPIWVLFVSLFLLIHVTDSVDDAARDSLVTFFTGLSNNNARYDPNIGWNSSSDPCRDKWKGVACDNKTNSLVKKIVLDNSSLSGVLNVTAICNVGSIAASLNLLSLSLNNIGGEIKADIVKCKQLTRLFLGGNQFTGKLPDSMAMLGNLIQLDISNNKFGGELPGLARISCLQMFLAQNNQLTGEIPEFDFSNLDQFNVSNNNFQGPIPDVSQKFPANCYLNNPGLCGEMLQKTCPTSKKKSKGLSNKDILMFSGYIALGLVIVGLIIFRLTRKKVERVAAPAPSPNQVASVDDFVDTKPSFTSAELKTDVSKSEFSINSTESAMVSSSLVVLTSPTVSDLRFEDLLRAPAELLGRGKHGTLYRVIFENGMVLAVKRIKGWMISNDEFKQRMLRLDQAKHLNVLPPLAFYCSKHEKLLVYEYQLNGSLFTLLHAKRVCNLGNQSGRRFEWASRLSVAAKIAEGLAFMHHELHGDGIHHGNLKSSNIMLKSNMEPCISEYGLMVMDPQEPSSMQQQTKDTATNGFKADIYGLGVILLELLTGKLVQNDGVNLTSWVHSVVHEEWTVEVFDKALISEGASEEEMLNLLHVAIKCVNQAPESRPRINQVATMINAIKEEEDKSSVHEP</sequence>
<dbReference type="GO" id="GO:0005524">
    <property type="term" value="F:ATP binding"/>
    <property type="evidence" value="ECO:0007669"/>
    <property type="project" value="UniProtKB-UniRule"/>
</dbReference>
<keyword evidence="7" id="KW-0067">ATP-binding</keyword>
<dbReference type="SUPFAM" id="SSF56112">
    <property type="entry name" value="Protein kinase-like (PK-like)"/>
    <property type="match status" value="1"/>
</dbReference>
<dbReference type="PROSITE" id="PS00107">
    <property type="entry name" value="PROTEIN_KINASE_ATP"/>
    <property type="match status" value="1"/>
</dbReference>
<feature type="domain" description="Protein kinase" evidence="10">
    <location>
        <begin position="351"/>
        <end position="616"/>
    </location>
</feature>
<dbReference type="InterPro" id="IPR013210">
    <property type="entry name" value="LRR_N_plant-typ"/>
</dbReference>